<name>A0A7T3E5J2_SPHPI</name>
<proteinExistence type="predicted"/>
<protein>
    <submittedName>
        <fullName evidence="1">Uncharacterized protein</fullName>
    </submittedName>
</protein>
<dbReference type="RefSeq" id="WP_126053237.1">
    <property type="nucleotide sequence ID" value="NZ_CAMKZA010000004.1"/>
</dbReference>
<dbReference type="EMBL" id="CP065713">
    <property type="protein sequence ID" value="QPT07326.1"/>
    <property type="molecule type" value="Genomic_DNA"/>
</dbReference>
<organism evidence="1 2">
    <name type="scientific">Sphingomonas paucimobilis</name>
    <name type="common">Pseudomonas paucimobilis</name>
    <dbReference type="NCBI Taxonomy" id="13689"/>
    <lineage>
        <taxon>Bacteria</taxon>
        <taxon>Pseudomonadati</taxon>
        <taxon>Pseudomonadota</taxon>
        <taxon>Alphaproteobacteria</taxon>
        <taxon>Sphingomonadales</taxon>
        <taxon>Sphingomonadaceae</taxon>
        <taxon>Sphingomonas</taxon>
    </lineage>
</organism>
<gene>
    <name evidence="1" type="ORF">I6G38_10670</name>
</gene>
<reference evidence="1 2" key="1">
    <citation type="submission" date="2020-12" db="EMBL/GenBank/DDBJ databases">
        <title>FDA dAtabase for Regulatory Grade micrObial Sequences (FDA-ARGOS): Supporting development and validation of Infectious Disease Dx tests.</title>
        <authorList>
            <person name="Sproer C."/>
            <person name="Gronow S."/>
            <person name="Severitt S."/>
            <person name="Schroder I."/>
            <person name="Tallon L."/>
            <person name="Sadzewicz L."/>
            <person name="Zhao X."/>
            <person name="Boylan J."/>
            <person name="Ott S."/>
            <person name="Bowen H."/>
            <person name="Vavikolanu K."/>
            <person name="Mehta A."/>
            <person name="Aluvathingal J."/>
            <person name="Nadendla S."/>
            <person name="Lowell S."/>
            <person name="Myers T."/>
            <person name="Yan Y."/>
            <person name="Sichtig H."/>
        </authorList>
    </citation>
    <scope>NUCLEOTIDE SEQUENCE [LARGE SCALE GENOMIC DNA]</scope>
    <source>
        <strain evidence="1 2">FDAARGOS_881</strain>
    </source>
</reference>
<dbReference type="AlphaFoldDB" id="A0A7T3E5J2"/>
<evidence type="ECO:0000313" key="1">
    <source>
        <dbReference type="EMBL" id="QPT07326.1"/>
    </source>
</evidence>
<accession>A0A7T3E5J2</accession>
<dbReference type="Proteomes" id="UP000594836">
    <property type="component" value="Chromosome"/>
</dbReference>
<sequence length="72" mass="8328">MIDWFRQRARQERAMVIQAPGHEARHAHRELYISLLRQCRAQPDRSDSLCATCDLRAPCWTLLALPLRGEAA</sequence>
<evidence type="ECO:0000313" key="2">
    <source>
        <dbReference type="Proteomes" id="UP000594836"/>
    </source>
</evidence>
<dbReference type="GeneID" id="78528795"/>